<proteinExistence type="predicted"/>
<evidence type="ECO:0000256" key="3">
    <source>
        <dbReference type="ARBA" id="ARBA00022722"/>
    </source>
</evidence>
<reference evidence="8 9" key="1">
    <citation type="submission" date="2019-09" db="EMBL/GenBank/DDBJ databases">
        <title>Bird 10,000 Genomes (B10K) Project - Family phase.</title>
        <authorList>
            <person name="Zhang G."/>
        </authorList>
    </citation>
    <scope>NUCLEOTIDE SEQUENCE [LARGE SCALE GENOMIC DNA]</scope>
    <source>
        <strain evidence="8">B10K-CU-031-01</strain>
        <tissue evidence="8">Muscle</tissue>
    </source>
</reference>
<keyword evidence="5" id="KW-0378">Hydrolase</keyword>
<evidence type="ECO:0000313" key="8">
    <source>
        <dbReference type="EMBL" id="NXE30521.1"/>
    </source>
</evidence>
<evidence type="ECO:0000256" key="6">
    <source>
        <dbReference type="ARBA" id="ARBA00022918"/>
    </source>
</evidence>
<evidence type="ECO:0000256" key="4">
    <source>
        <dbReference type="ARBA" id="ARBA00022759"/>
    </source>
</evidence>
<dbReference type="Proteomes" id="UP000560386">
    <property type="component" value="Unassembled WGS sequence"/>
</dbReference>
<dbReference type="InterPro" id="IPR043502">
    <property type="entry name" value="DNA/RNA_pol_sf"/>
</dbReference>
<keyword evidence="1" id="KW-0808">Transferase</keyword>
<dbReference type="GO" id="GO:0016787">
    <property type="term" value="F:hydrolase activity"/>
    <property type="evidence" value="ECO:0007669"/>
    <property type="project" value="UniProtKB-KW"/>
</dbReference>
<gene>
    <name evidence="8" type="primary">Ervk11</name>
    <name evidence="8" type="ORF">ARDKOR_R14842</name>
</gene>
<dbReference type="SUPFAM" id="SSF56672">
    <property type="entry name" value="DNA/RNA polymerases"/>
    <property type="match status" value="1"/>
</dbReference>
<comment type="caution">
    <text evidence="8">The sequence shown here is derived from an EMBL/GenBank/DDBJ whole genome shotgun (WGS) entry which is preliminary data.</text>
</comment>
<sequence length="66" mass="7565">WNYLGWQISDSIIRPIKIEIAIQLRTLNDVQMLMGDLQWVRSIAGISNEDLYPLRPLLKGTDPAIT</sequence>
<name>A0A7K8LN35_9AVES</name>
<dbReference type="PANTHER" id="PTHR41694:SF3">
    <property type="entry name" value="RNA-DIRECTED DNA POLYMERASE-RELATED"/>
    <property type="match status" value="1"/>
</dbReference>
<evidence type="ECO:0000259" key="7">
    <source>
        <dbReference type="Pfam" id="PF06817"/>
    </source>
</evidence>
<dbReference type="PANTHER" id="PTHR41694">
    <property type="entry name" value="ENDOGENOUS RETROVIRUS GROUP K MEMBER POL PROTEIN"/>
    <property type="match status" value="1"/>
</dbReference>
<feature type="domain" description="Reverse transcriptase thumb" evidence="7">
    <location>
        <begin position="22"/>
        <end position="61"/>
    </location>
</feature>
<dbReference type="Pfam" id="PF06817">
    <property type="entry name" value="RVT_thumb"/>
    <property type="match status" value="1"/>
</dbReference>
<protein>
    <submittedName>
        <fullName evidence="8">POK11 protein</fullName>
    </submittedName>
</protein>
<keyword evidence="3" id="KW-0540">Nuclease</keyword>
<dbReference type="GO" id="GO:0035613">
    <property type="term" value="F:RNA stem-loop binding"/>
    <property type="evidence" value="ECO:0007669"/>
    <property type="project" value="TreeGrafter"/>
</dbReference>
<evidence type="ECO:0000256" key="2">
    <source>
        <dbReference type="ARBA" id="ARBA00022695"/>
    </source>
</evidence>
<evidence type="ECO:0000313" key="9">
    <source>
        <dbReference type="Proteomes" id="UP000560386"/>
    </source>
</evidence>
<organism evidence="8 9">
    <name type="scientific">Ardeotis kori</name>
    <dbReference type="NCBI Taxonomy" id="89386"/>
    <lineage>
        <taxon>Eukaryota</taxon>
        <taxon>Metazoa</taxon>
        <taxon>Chordata</taxon>
        <taxon>Craniata</taxon>
        <taxon>Vertebrata</taxon>
        <taxon>Euteleostomi</taxon>
        <taxon>Archelosauria</taxon>
        <taxon>Archosauria</taxon>
        <taxon>Dinosauria</taxon>
        <taxon>Saurischia</taxon>
        <taxon>Theropoda</taxon>
        <taxon>Coelurosauria</taxon>
        <taxon>Aves</taxon>
        <taxon>Neognathae</taxon>
        <taxon>Neoaves</taxon>
        <taxon>Otidimorphae</taxon>
        <taxon>Otidiformes</taxon>
        <taxon>Otididae</taxon>
        <taxon>Ardeotis</taxon>
    </lineage>
</organism>
<keyword evidence="6" id="KW-0695">RNA-directed DNA polymerase</keyword>
<keyword evidence="9" id="KW-1185">Reference proteome</keyword>
<feature type="non-terminal residue" evidence="8">
    <location>
        <position position="66"/>
    </location>
</feature>
<dbReference type="Gene3D" id="3.30.70.270">
    <property type="match status" value="1"/>
</dbReference>
<feature type="non-terminal residue" evidence="8">
    <location>
        <position position="1"/>
    </location>
</feature>
<evidence type="ECO:0000256" key="5">
    <source>
        <dbReference type="ARBA" id="ARBA00022801"/>
    </source>
</evidence>
<keyword evidence="2" id="KW-0548">Nucleotidyltransferase</keyword>
<dbReference type="EMBL" id="VWPR01004788">
    <property type="protein sequence ID" value="NXE30521.1"/>
    <property type="molecule type" value="Genomic_DNA"/>
</dbReference>
<dbReference type="GO" id="GO:0003964">
    <property type="term" value="F:RNA-directed DNA polymerase activity"/>
    <property type="evidence" value="ECO:0007669"/>
    <property type="project" value="UniProtKB-KW"/>
</dbReference>
<dbReference type="GO" id="GO:0004519">
    <property type="term" value="F:endonuclease activity"/>
    <property type="evidence" value="ECO:0007669"/>
    <property type="project" value="UniProtKB-KW"/>
</dbReference>
<dbReference type="AlphaFoldDB" id="A0A7K8LN35"/>
<dbReference type="InterPro" id="IPR010661">
    <property type="entry name" value="RVT_thumb"/>
</dbReference>
<dbReference type="InterPro" id="IPR043128">
    <property type="entry name" value="Rev_trsase/Diguanyl_cyclase"/>
</dbReference>
<keyword evidence="4" id="KW-0255">Endonuclease</keyword>
<accession>A0A7K8LN35</accession>
<evidence type="ECO:0000256" key="1">
    <source>
        <dbReference type="ARBA" id="ARBA00022679"/>
    </source>
</evidence>